<keyword evidence="2" id="KW-1185">Reference proteome</keyword>
<dbReference type="RefSeq" id="WP_157569993.1">
    <property type="nucleotide sequence ID" value="NZ_WQKZ01000011.1"/>
</dbReference>
<comment type="caution">
    <text evidence="1">The sequence shown here is derived from an EMBL/GenBank/DDBJ whole genome shotgun (WGS) entry which is preliminary data.</text>
</comment>
<protein>
    <submittedName>
        <fullName evidence="1">Uncharacterized protein</fullName>
    </submittedName>
</protein>
<accession>A0A7K1TLB7</accession>
<reference evidence="1 2" key="1">
    <citation type="submission" date="2019-12" db="EMBL/GenBank/DDBJ databases">
        <title>Hymenobacter sp. HMF4947 Genome sequencing and assembly.</title>
        <authorList>
            <person name="Kang H."/>
            <person name="Cha I."/>
            <person name="Kim H."/>
            <person name="Joh K."/>
        </authorList>
    </citation>
    <scope>NUCLEOTIDE SEQUENCE [LARGE SCALE GENOMIC DNA]</scope>
    <source>
        <strain evidence="1 2">HMF4947</strain>
    </source>
</reference>
<name>A0A7K1TLB7_9BACT</name>
<gene>
    <name evidence="1" type="ORF">GO988_23035</name>
</gene>
<dbReference type="Proteomes" id="UP000441336">
    <property type="component" value="Unassembled WGS sequence"/>
</dbReference>
<evidence type="ECO:0000313" key="2">
    <source>
        <dbReference type="Proteomes" id="UP000441336"/>
    </source>
</evidence>
<evidence type="ECO:0000313" key="1">
    <source>
        <dbReference type="EMBL" id="MVN79217.1"/>
    </source>
</evidence>
<organism evidence="1 2">
    <name type="scientific">Hymenobacter ginkgonis</name>
    <dbReference type="NCBI Taxonomy" id="2682976"/>
    <lineage>
        <taxon>Bacteria</taxon>
        <taxon>Pseudomonadati</taxon>
        <taxon>Bacteroidota</taxon>
        <taxon>Cytophagia</taxon>
        <taxon>Cytophagales</taxon>
        <taxon>Hymenobacteraceae</taxon>
        <taxon>Hymenobacter</taxon>
    </lineage>
</organism>
<dbReference type="EMBL" id="WQKZ01000011">
    <property type="protein sequence ID" value="MVN79217.1"/>
    <property type="molecule type" value="Genomic_DNA"/>
</dbReference>
<proteinExistence type="predicted"/>
<dbReference type="AlphaFoldDB" id="A0A7K1TLB7"/>
<sequence>MKRVVVRVLLLVVVVLSAYGVVVHGLAYQVVGYRPSPRSLDPPHLAAVQARLPPAAARALTPTALQQFAVAETARRLTFAMKHNALSDPNKILDGQQAHCKMYAYVVAATYNQVAQQRHWEAACRVAYGHVYLYGVNLHRFVGGSFFKDHDFCVFSDQQGAYAADASLYDYFLVDRIRLRK</sequence>